<keyword evidence="3" id="KW-1185">Reference proteome</keyword>
<dbReference type="PANTHER" id="PTHR15032">
    <property type="entry name" value="N-ACYL-PHOSPHATIDYLETHANOLAMINE-HYDROLYZING PHOSPHOLIPASE D"/>
    <property type="match status" value="1"/>
</dbReference>
<gene>
    <name evidence="2" type="ORF">C5749_02310</name>
</gene>
<evidence type="ECO:0000313" key="3">
    <source>
        <dbReference type="Proteomes" id="UP000238642"/>
    </source>
</evidence>
<accession>A0A2S9JVW1</accession>
<dbReference type="InterPro" id="IPR036866">
    <property type="entry name" value="RibonucZ/Hydroxyglut_hydro"/>
</dbReference>
<dbReference type="Proteomes" id="UP000238642">
    <property type="component" value="Unassembled WGS sequence"/>
</dbReference>
<dbReference type="OrthoDB" id="9805728at2"/>
<protein>
    <submittedName>
        <fullName evidence="2">MBL fold metallo-hydrolase</fullName>
    </submittedName>
</protein>
<organism evidence="2 3">
    <name type="scientific">Sphingobacterium gobiense</name>
    <dbReference type="NCBI Taxonomy" id="1382456"/>
    <lineage>
        <taxon>Bacteria</taxon>
        <taxon>Pseudomonadati</taxon>
        <taxon>Bacteroidota</taxon>
        <taxon>Sphingobacteriia</taxon>
        <taxon>Sphingobacteriales</taxon>
        <taxon>Sphingobacteriaceae</taxon>
        <taxon>Sphingobacterium</taxon>
    </lineage>
</organism>
<dbReference type="AlphaFoldDB" id="A0A2S9JVW1"/>
<dbReference type="RefSeq" id="WP_105725136.1">
    <property type="nucleotide sequence ID" value="NZ_PVBS01000001.1"/>
</dbReference>
<dbReference type="Pfam" id="PF12706">
    <property type="entry name" value="Lactamase_B_2"/>
    <property type="match status" value="1"/>
</dbReference>
<dbReference type="EMBL" id="PVBS01000001">
    <property type="protein sequence ID" value="PRD57397.1"/>
    <property type="molecule type" value="Genomic_DNA"/>
</dbReference>
<dbReference type="SUPFAM" id="SSF56281">
    <property type="entry name" value="Metallo-hydrolase/oxidoreductase"/>
    <property type="match status" value="1"/>
</dbReference>
<dbReference type="GO" id="GO:0016787">
    <property type="term" value="F:hydrolase activity"/>
    <property type="evidence" value="ECO:0007669"/>
    <property type="project" value="UniProtKB-KW"/>
</dbReference>
<dbReference type="GO" id="GO:0005737">
    <property type="term" value="C:cytoplasm"/>
    <property type="evidence" value="ECO:0007669"/>
    <property type="project" value="TreeGrafter"/>
</dbReference>
<dbReference type="InterPro" id="IPR001279">
    <property type="entry name" value="Metallo-B-lactamas"/>
</dbReference>
<evidence type="ECO:0000313" key="2">
    <source>
        <dbReference type="EMBL" id="PRD57397.1"/>
    </source>
</evidence>
<dbReference type="PANTHER" id="PTHR15032:SF4">
    <property type="entry name" value="N-ACYL-PHOSPHATIDYLETHANOLAMINE-HYDROLYZING PHOSPHOLIPASE D"/>
    <property type="match status" value="1"/>
</dbReference>
<feature type="domain" description="Metallo-beta-lactamase" evidence="1">
    <location>
        <begin position="116"/>
        <end position="308"/>
    </location>
</feature>
<comment type="caution">
    <text evidence="2">The sequence shown here is derived from an EMBL/GenBank/DDBJ whole genome shotgun (WGS) entry which is preliminary data.</text>
</comment>
<proteinExistence type="predicted"/>
<reference evidence="2 3" key="1">
    <citation type="submission" date="2018-02" db="EMBL/GenBank/DDBJ databases">
        <title>The draft genome of Sphingobacterium gobiense H7.</title>
        <authorList>
            <person name="Li L."/>
            <person name="Liu L."/>
            <person name="Zhang X."/>
            <person name="Wang T."/>
            <person name="Liang L."/>
        </authorList>
    </citation>
    <scope>NUCLEOTIDE SEQUENCE [LARGE SCALE GENOMIC DNA]</scope>
    <source>
        <strain evidence="2 3">ACCC 05757</strain>
    </source>
</reference>
<sequence>MQILLILIVLLVVGGLLYMRHDRFGANATGERLARMESKPNYKNGAFDNLEPTPALVEGVTYRDIIKGFFFTKKVRNAPQDSIPVVINDLHTLPIDSNVYVWFGHSSYFIQLDGKKILVDPVFSKYATPIRVSVRAFNSTYDYTVQDMPEVDILFITHDHWDHLDYNTFVKLKHKIKHIVTGLGVGAHLEKWGYPADRITELYWGDSVKLDGIDITSTTARHFSGRTFKRNTTLWSSFVLQGSKKLFLGGDSGYGQHFKEIGQQHGPFDFAILENGQYNEMWHYIHMMPEEVIIATEDLRAAHVIPVHSAKFPLANHAWDEPLIRITEAAQESHVELITPKIGQVIYMDSIASNTAWWEGLR</sequence>
<name>A0A2S9JVW1_9SPHI</name>
<dbReference type="Gene3D" id="3.60.15.10">
    <property type="entry name" value="Ribonuclease Z/Hydroxyacylglutathione hydrolase-like"/>
    <property type="match status" value="1"/>
</dbReference>
<keyword evidence="2" id="KW-0378">Hydrolase</keyword>
<evidence type="ECO:0000259" key="1">
    <source>
        <dbReference type="Pfam" id="PF12706"/>
    </source>
</evidence>